<proteinExistence type="predicted"/>
<name>A0A8X6Y9F9_9ARAC</name>
<protein>
    <submittedName>
        <fullName evidence="1">Uncharacterized protein</fullName>
    </submittedName>
</protein>
<dbReference type="Proteomes" id="UP000886998">
    <property type="component" value="Unassembled WGS sequence"/>
</dbReference>
<keyword evidence="2" id="KW-1185">Reference proteome</keyword>
<sequence length="95" mass="11044">MVPPSTPLPHRKQSVKLVLRIKAVCNPVHSLDPYSHSCLNDPLQLQFPSISQDQHSRNWNLRERCMKSCIKEDNRKSPSGPRLRDYSVFPRIFYG</sequence>
<reference evidence="1" key="1">
    <citation type="submission" date="2020-08" db="EMBL/GenBank/DDBJ databases">
        <title>Multicomponent nature underlies the extraordinary mechanical properties of spider dragline silk.</title>
        <authorList>
            <person name="Kono N."/>
            <person name="Nakamura H."/>
            <person name="Mori M."/>
            <person name="Yoshida Y."/>
            <person name="Ohtoshi R."/>
            <person name="Malay A.D."/>
            <person name="Moran D.A.P."/>
            <person name="Tomita M."/>
            <person name="Numata K."/>
            <person name="Arakawa K."/>
        </authorList>
    </citation>
    <scope>NUCLEOTIDE SEQUENCE</scope>
</reference>
<evidence type="ECO:0000313" key="2">
    <source>
        <dbReference type="Proteomes" id="UP000886998"/>
    </source>
</evidence>
<dbReference type="AlphaFoldDB" id="A0A8X6Y9F9"/>
<organism evidence="1 2">
    <name type="scientific">Trichonephila inaurata madagascariensis</name>
    <dbReference type="NCBI Taxonomy" id="2747483"/>
    <lineage>
        <taxon>Eukaryota</taxon>
        <taxon>Metazoa</taxon>
        <taxon>Ecdysozoa</taxon>
        <taxon>Arthropoda</taxon>
        <taxon>Chelicerata</taxon>
        <taxon>Arachnida</taxon>
        <taxon>Araneae</taxon>
        <taxon>Araneomorphae</taxon>
        <taxon>Entelegynae</taxon>
        <taxon>Araneoidea</taxon>
        <taxon>Nephilidae</taxon>
        <taxon>Trichonephila</taxon>
        <taxon>Trichonephila inaurata</taxon>
    </lineage>
</organism>
<evidence type="ECO:0000313" key="1">
    <source>
        <dbReference type="EMBL" id="GFY68591.1"/>
    </source>
</evidence>
<dbReference type="EMBL" id="BMAV01017139">
    <property type="protein sequence ID" value="GFY68591.1"/>
    <property type="molecule type" value="Genomic_DNA"/>
</dbReference>
<gene>
    <name evidence="1" type="ORF">TNIN_395611</name>
</gene>
<accession>A0A8X6Y9F9</accession>
<comment type="caution">
    <text evidence="1">The sequence shown here is derived from an EMBL/GenBank/DDBJ whole genome shotgun (WGS) entry which is preliminary data.</text>
</comment>